<dbReference type="Proteomes" id="UP000543642">
    <property type="component" value="Unassembled WGS sequence"/>
</dbReference>
<dbReference type="PRINTS" id="PR00039">
    <property type="entry name" value="HTHLYSR"/>
</dbReference>
<evidence type="ECO:0000259" key="5">
    <source>
        <dbReference type="PROSITE" id="PS50931"/>
    </source>
</evidence>
<keyword evidence="4" id="KW-0804">Transcription</keyword>
<dbReference type="Pfam" id="PF00126">
    <property type="entry name" value="HTH_1"/>
    <property type="match status" value="1"/>
</dbReference>
<accession>A0A7W8M572</accession>
<keyword evidence="7" id="KW-1185">Reference proteome</keyword>
<gene>
    <name evidence="6" type="ORF">HNP82_002077</name>
</gene>
<name>A0A7W8M572_9FIRM</name>
<dbReference type="PANTHER" id="PTHR30126">
    <property type="entry name" value="HTH-TYPE TRANSCRIPTIONAL REGULATOR"/>
    <property type="match status" value="1"/>
</dbReference>
<dbReference type="InterPro" id="IPR005119">
    <property type="entry name" value="LysR_subst-bd"/>
</dbReference>
<evidence type="ECO:0000256" key="2">
    <source>
        <dbReference type="ARBA" id="ARBA00023015"/>
    </source>
</evidence>
<evidence type="ECO:0000313" key="7">
    <source>
        <dbReference type="Proteomes" id="UP000543642"/>
    </source>
</evidence>
<protein>
    <submittedName>
        <fullName evidence="6">DNA-binding transcriptional LysR family regulator</fullName>
    </submittedName>
</protein>
<dbReference type="PANTHER" id="PTHR30126:SF64">
    <property type="entry name" value="HTH-TYPE TRANSCRIPTIONAL REGULATOR CITR"/>
    <property type="match status" value="1"/>
</dbReference>
<proteinExistence type="inferred from homology"/>
<dbReference type="SUPFAM" id="SSF53850">
    <property type="entry name" value="Periplasmic binding protein-like II"/>
    <property type="match status" value="1"/>
</dbReference>
<evidence type="ECO:0000313" key="6">
    <source>
        <dbReference type="EMBL" id="MBB5264938.1"/>
    </source>
</evidence>
<dbReference type="AlphaFoldDB" id="A0A7W8M572"/>
<dbReference type="GO" id="GO:0003700">
    <property type="term" value="F:DNA-binding transcription factor activity"/>
    <property type="evidence" value="ECO:0007669"/>
    <property type="project" value="InterPro"/>
</dbReference>
<dbReference type="RefSeq" id="WP_183774071.1">
    <property type="nucleotide sequence ID" value="NZ_JACHFW010000007.1"/>
</dbReference>
<evidence type="ECO:0000256" key="4">
    <source>
        <dbReference type="ARBA" id="ARBA00023163"/>
    </source>
</evidence>
<sequence>MSAFFEYYKIFYFVARTGSITKAANFLSVTQPSVTKSVHSLEKQLGCSLFIRSKKGVALTREGQMLFRKIQPACELIFSAEDDLEALKEMRSGIMRIGANELTFTSWLLPHVKAFKQKYPDVKIKIENMTNSDVCSVLEGGNIDFAVLSSPIDVENSRDYSGFEIKYVGEFQDVPVCGPDFFDVAQKRRYLHEFTRFPLISMPEGTSTRIFYSKFFEKHSLLFQPDIELSSVDQITRAIREGLGVGFVPLNVAETSFQEGTLRQIDLEEKIPVRYNCIITAYSNPPGVTARTFIEQFEDLKPGL</sequence>
<comment type="similarity">
    <text evidence="1">Belongs to the LysR transcriptional regulatory family.</text>
</comment>
<keyword evidence="2" id="KW-0805">Transcription regulation</keyword>
<reference evidence="6 7" key="1">
    <citation type="submission" date="2020-08" db="EMBL/GenBank/DDBJ databases">
        <title>Genomic Encyclopedia of Type Strains, Phase IV (KMG-IV): sequencing the most valuable type-strain genomes for metagenomic binning, comparative biology and taxonomic classification.</title>
        <authorList>
            <person name="Goeker M."/>
        </authorList>
    </citation>
    <scope>NUCLEOTIDE SEQUENCE [LARGE SCALE GENOMIC DNA]</scope>
    <source>
        <strain evidence="6 7">DSM 106146</strain>
    </source>
</reference>
<evidence type="ECO:0000256" key="1">
    <source>
        <dbReference type="ARBA" id="ARBA00009437"/>
    </source>
</evidence>
<feature type="domain" description="HTH lysR-type" evidence="5">
    <location>
        <begin position="9"/>
        <end position="60"/>
    </location>
</feature>
<dbReference type="Pfam" id="PF03466">
    <property type="entry name" value="LysR_substrate"/>
    <property type="match status" value="1"/>
</dbReference>
<evidence type="ECO:0000256" key="3">
    <source>
        <dbReference type="ARBA" id="ARBA00023125"/>
    </source>
</evidence>
<dbReference type="InterPro" id="IPR036388">
    <property type="entry name" value="WH-like_DNA-bd_sf"/>
</dbReference>
<dbReference type="GO" id="GO:0000976">
    <property type="term" value="F:transcription cis-regulatory region binding"/>
    <property type="evidence" value="ECO:0007669"/>
    <property type="project" value="TreeGrafter"/>
</dbReference>
<comment type="caution">
    <text evidence="6">The sequence shown here is derived from an EMBL/GenBank/DDBJ whole genome shotgun (WGS) entry which is preliminary data.</text>
</comment>
<dbReference type="InterPro" id="IPR000847">
    <property type="entry name" value="LysR_HTH_N"/>
</dbReference>
<dbReference type="Gene3D" id="1.10.10.10">
    <property type="entry name" value="Winged helix-like DNA-binding domain superfamily/Winged helix DNA-binding domain"/>
    <property type="match status" value="1"/>
</dbReference>
<dbReference type="InterPro" id="IPR036390">
    <property type="entry name" value="WH_DNA-bd_sf"/>
</dbReference>
<dbReference type="CDD" id="cd05466">
    <property type="entry name" value="PBP2_LTTR_substrate"/>
    <property type="match status" value="1"/>
</dbReference>
<keyword evidence="3 6" id="KW-0238">DNA-binding</keyword>
<dbReference type="EMBL" id="JACHFW010000007">
    <property type="protein sequence ID" value="MBB5264938.1"/>
    <property type="molecule type" value="Genomic_DNA"/>
</dbReference>
<organism evidence="6 7">
    <name type="scientific">Catenibacillus scindens</name>
    <dbReference type="NCBI Taxonomy" id="673271"/>
    <lineage>
        <taxon>Bacteria</taxon>
        <taxon>Bacillati</taxon>
        <taxon>Bacillota</taxon>
        <taxon>Clostridia</taxon>
        <taxon>Lachnospirales</taxon>
        <taxon>Lachnospiraceae</taxon>
        <taxon>Catenibacillus</taxon>
    </lineage>
</organism>
<dbReference type="Gene3D" id="3.40.190.10">
    <property type="entry name" value="Periplasmic binding protein-like II"/>
    <property type="match status" value="2"/>
</dbReference>
<dbReference type="PROSITE" id="PS50931">
    <property type="entry name" value="HTH_LYSR"/>
    <property type="match status" value="1"/>
</dbReference>
<dbReference type="SUPFAM" id="SSF46785">
    <property type="entry name" value="Winged helix' DNA-binding domain"/>
    <property type="match status" value="1"/>
</dbReference>